<dbReference type="InterPro" id="IPR001638">
    <property type="entry name" value="Solute-binding_3/MltF_N"/>
</dbReference>
<organism evidence="2 3">
    <name type="scientific">Undibacterium cyanobacteriorum</name>
    <dbReference type="NCBI Taxonomy" id="3073561"/>
    <lineage>
        <taxon>Bacteria</taxon>
        <taxon>Pseudomonadati</taxon>
        <taxon>Pseudomonadota</taxon>
        <taxon>Betaproteobacteria</taxon>
        <taxon>Burkholderiales</taxon>
        <taxon>Oxalobacteraceae</taxon>
        <taxon>Undibacterium</taxon>
    </lineage>
</organism>
<dbReference type="EMBL" id="CP133720">
    <property type="protein sequence ID" value="WMW80607.1"/>
    <property type="molecule type" value="Genomic_DNA"/>
</dbReference>
<reference evidence="2" key="1">
    <citation type="submission" date="2023-09" db="EMBL/GenBank/DDBJ databases">
        <title>Undibacterium sp. 20NA77.5 isolated from freshwater.</title>
        <authorList>
            <person name="Le V."/>
            <person name="Ko S.-R."/>
            <person name="Ahn C.-Y."/>
            <person name="Oh H.-M."/>
        </authorList>
    </citation>
    <scope>NUCLEOTIDE SEQUENCE</scope>
    <source>
        <strain evidence="2">20NA77.5</strain>
    </source>
</reference>
<dbReference type="RefSeq" id="WP_309482099.1">
    <property type="nucleotide sequence ID" value="NZ_CP133720.1"/>
</dbReference>
<evidence type="ECO:0000259" key="1">
    <source>
        <dbReference type="Pfam" id="PF00497"/>
    </source>
</evidence>
<dbReference type="Pfam" id="PF00497">
    <property type="entry name" value="SBP_bac_3"/>
    <property type="match status" value="1"/>
</dbReference>
<evidence type="ECO:0000313" key="2">
    <source>
        <dbReference type="EMBL" id="WMW80607.1"/>
    </source>
</evidence>
<dbReference type="SUPFAM" id="SSF53850">
    <property type="entry name" value="Periplasmic binding protein-like II"/>
    <property type="match status" value="1"/>
</dbReference>
<keyword evidence="3" id="KW-1185">Reference proteome</keyword>
<name>A0ABY9RJR5_9BURK</name>
<gene>
    <name evidence="2" type="ORF">RF679_18500</name>
</gene>
<protein>
    <submittedName>
        <fullName evidence="2">Transporter substrate-binding domain-containing protein</fullName>
    </submittedName>
</protein>
<accession>A0ABY9RJR5</accession>
<evidence type="ECO:0000313" key="3">
    <source>
        <dbReference type="Proteomes" id="UP001181355"/>
    </source>
</evidence>
<dbReference type="Gene3D" id="3.40.190.10">
    <property type="entry name" value="Periplasmic binding protein-like II"/>
    <property type="match status" value="2"/>
</dbReference>
<feature type="domain" description="Solute-binding protein family 3/N-terminal" evidence="1">
    <location>
        <begin position="25"/>
        <end position="243"/>
    </location>
</feature>
<dbReference type="PANTHER" id="PTHR38834">
    <property type="entry name" value="PERIPLASMIC SUBSTRATE BINDING PROTEIN FAMILY 3"/>
    <property type="match status" value="1"/>
</dbReference>
<dbReference type="Proteomes" id="UP001181355">
    <property type="component" value="Chromosome"/>
</dbReference>
<dbReference type="PANTHER" id="PTHR38834:SF3">
    <property type="entry name" value="SOLUTE-BINDING PROTEIN FAMILY 3_N-TERMINAL DOMAIN-CONTAINING PROTEIN"/>
    <property type="match status" value="1"/>
</dbReference>
<sequence length="249" mass="28307">MIFLLWMFVSPDRSVFAAESVPILRAVTSDVNYPYNFVRDGRVQGLSVDVASELAKRLKMQLQTEVLPWTRALRTAQMEPNVLLFTVARIPEREAHYHWIGPVTTSEEWLYRLKRRGDVVVKSLDDAKRYLIGDEASNASLPSFARLGIKVDTAPSMTSNCRKFKVGRVDLIPFDPDGIAVFVKECGLGEDEVEKTVQIPRDDALYFAFSKSSSPEFMRQVRQAFAAMERDKTLQRLSTPWKGNSSKRP</sequence>
<proteinExistence type="predicted"/>